<name>A0ABR2JQ88_9EUKA</name>
<dbReference type="InterPro" id="IPR002110">
    <property type="entry name" value="Ankyrin_rpt"/>
</dbReference>
<dbReference type="PANTHER" id="PTHR24198:SF165">
    <property type="entry name" value="ANKYRIN REPEAT-CONTAINING PROTEIN-RELATED"/>
    <property type="match status" value="1"/>
</dbReference>
<evidence type="ECO:0000256" key="1">
    <source>
        <dbReference type="ARBA" id="ARBA00022737"/>
    </source>
</evidence>
<evidence type="ECO:0000313" key="3">
    <source>
        <dbReference type="EMBL" id="KAK8881059.1"/>
    </source>
</evidence>
<keyword evidence="2" id="KW-0040">ANK repeat</keyword>
<organism evidence="3 4">
    <name type="scientific">Tritrichomonas musculus</name>
    <dbReference type="NCBI Taxonomy" id="1915356"/>
    <lineage>
        <taxon>Eukaryota</taxon>
        <taxon>Metamonada</taxon>
        <taxon>Parabasalia</taxon>
        <taxon>Tritrichomonadida</taxon>
        <taxon>Tritrichomonadidae</taxon>
        <taxon>Tritrichomonas</taxon>
    </lineage>
</organism>
<keyword evidence="1" id="KW-0677">Repeat</keyword>
<dbReference type="Gene3D" id="1.25.40.20">
    <property type="entry name" value="Ankyrin repeat-containing domain"/>
    <property type="match status" value="3"/>
</dbReference>
<dbReference type="Pfam" id="PF12796">
    <property type="entry name" value="Ank_2"/>
    <property type="match status" value="4"/>
</dbReference>
<dbReference type="PANTHER" id="PTHR24198">
    <property type="entry name" value="ANKYRIN REPEAT AND PROTEIN KINASE DOMAIN-CONTAINING PROTEIN"/>
    <property type="match status" value="1"/>
</dbReference>
<protein>
    <recommendedName>
        <fullName evidence="5">DUF3447 domain-containing protein</fullName>
    </recommendedName>
</protein>
<dbReference type="SUPFAM" id="SSF48403">
    <property type="entry name" value="Ankyrin repeat"/>
    <property type="match status" value="3"/>
</dbReference>
<accession>A0ABR2JQ88</accession>
<dbReference type="Proteomes" id="UP001470230">
    <property type="component" value="Unassembled WGS sequence"/>
</dbReference>
<reference evidence="3 4" key="1">
    <citation type="submission" date="2024-04" db="EMBL/GenBank/DDBJ databases">
        <title>Tritrichomonas musculus Genome.</title>
        <authorList>
            <person name="Alves-Ferreira E."/>
            <person name="Grigg M."/>
            <person name="Lorenzi H."/>
            <person name="Galac M."/>
        </authorList>
    </citation>
    <scope>NUCLEOTIDE SEQUENCE [LARGE SCALE GENOMIC DNA]</scope>
    <source>
        <strain evidence="3 4">EAF2021</strain>
    </source>
</reference>
<comment type="caution">
    <text evidence="3">The sequence shown here is derived from an EMBL/GenBank/DDBJ whole genome shotgun (WGS) entry which is preliminary data.</text>
</comment>
<evidence type="ECO:0008006" key="5">
    <source>
        <dbReference type="Google" id="ProtNLM"/>
    </source>
</evidence>
<evidence type="ECO:0000313" key="4">
    <source>
        <dbReference type="Proteomes" id="UP001470230"/>
    </source>
</evidence>
<dbReference type="InterPro" id="IPR036770">
    <property type="entry name" value="Ankyrin_rpt-contain_sf"/>
</dbReference>
<sequence>MSNYINEDIKNYIEQRAEFQNKILEFLDEEVEENNFDILKYFDKIKSQDNVFDVKKILFLLRTIIDYHQRGNNFYTRMEKILIYFKEEIKQTFTNADLFNFFSQSKLALLILLENEMIKMDDSIADTLKQTEQDLNYFWPNIVSFYSDHKLTFNYAEYNEKRKLGVNDDYLANLIRTDQVEEFISFVIRSSISLNSNICISFFETNNLLMNKYSRPTLIEYATYYGSIQIFQFLQRNDVELTPSLWIYAIHSNNAEIFHILEGNVELDEKKCEECFIEAIKCHHNYFVKYFLNTKELKQFYLSTYWENENYDVIPVDQNSYKRWIYPLSCLYYYIRSNPEFVDLLFKGSYFDINRIENNKTLLLMAMEKYQIDVVKLLALNPKCDTNAKFQKNDKEYTALTFAIENNQVEFVKIILENENTDPNTIFHINYGNEKTALSTAIENNQNEIIKLLISDPKCDANTRFKMNCNEYTALTLAIKNNQLEIVKMLLENQNVDPNILFYISYGNEETALSIAIENDQNEIIELLLKNQNTDPNIVFKKDGREYTALTMAIENNKFELVKNLLSNENIDPNIKLSFENKSFTAFSMSIEKENFELFKLLASHPKTDPNIILKIDSFTEKTAASMIIEQNKEEMTQLLLSNKNFNPNTKFNAGDYNKCEKTVLSIAYETNNAELFSQLLSREDFDPNVKLVEESFNNDTLYNESVEKTLLWKAIENNNADMVKQLLSIPNIDINLKHSRKYKESQRTIEERTVLKLAVKKGNREIINLLLNEEKINLMPIFEGM</sequence>
<evidence type="ECO:0000256" key="2">
    <source>
        <dbReference type="ARBA" id="ARBA00023043"/>
    </source>
</evidence>
<proteinExistence type="predicted"/>
<dbReference type="EMBL" id="JAPFFF010000010">
    <property type="protein sequence ID" value="KAK8881059.1"/>
    <property type="molecule type" value="Genomic_DNA"/>
</dbReference>
<gene>
    <name evidence="3" type="ORF">M9Y10_003786</name>
</gene>
<keyword evidence="4" id="KW-1185">Reference proteome</keyword>
<dbReference type="SMART" id="SM00248">
    <property type="entry name" value="ANK"/>
    <property type="match status" value="12"/>
</dbReference>